<evidence type="ECO:0000313" key="2">
    <source>
        <dbReference type="EMBL" id="KIJ61760.1"/>
    </source>
</evidence>
<gene>
    <name evidence="2" type="ORF">HYDPIDRAFT_159050</name>
</gene>
<dbReference type="InterPro" id="IPR053169">
    <property type="entry name" value="MUG_Protein"/>
</dbReference>
<accession>A0A0C9VUP4</accession>
<organism evidence="2 3">
    <name type="scientific">Hydnomerulius pinastri MD-312</name>
    <dbReference type="NCBI Taxonomy" id="994086"/>
    <lineage>
        <taxon>Eukaryota</taxon>
        <taxon>Fungi</taxon>
        <taxon>Dikarya</taxon>
        <taxon>Basidiomycota</taxon>
        <taxon>Agaricomycotina</taxon>
        <taxon>Agaricomycetes</taxon>
        <taxon>Agaricomycetidae</taxon>
        <taxon>Boletales</taxon>
        <taxon>Boletales incertae sedis</taxon>
        <taxon>Leucogyrophana</taxon>
    </lineage>
</organism>
<dbReference type="InterPro" id="IPR008928">
    <property type="entry name" value="6-hairpin_glycosidase_sf"/>
</dbReference>
<dbReference type="AlphaFoldDB" id="A0A0C9VUP4"/>
<dbReference type="SUPFAM" id="SSF48208">
    <property type="entry name" value="Six-hairpin glycosidases"/>
    <property type="match status" value="1"/>
</dbReference>
<name>A0A0C9VUP4_9AGAM</name>
<feature type="signal peptide" evidence="1">
    <location>
        <begin position="1"/>
        <end position="21"/>
    </location>
</feature>
<dbReference type="Gene3D" id="1.50.10.20">
    <property type="match status" value="1"/>
</dbReference>
<keyword evidence="1" id="KW-0732">Signal</keyword>
<protein>
    <submittedName>
        <fullName evidence="2">Glycoside hydrolase family 76 protein</fullName>
    </submittedName>
</protein>
<sequence>MSWIKALTPVALLALTIPSYGGPTTYPPAPLLVCPSTTKTAFAIGDRLISKWYNATLGQMFDGDFWVDCNTWEDFHNLMLDTHSTRYESLTTGSYLAKAALDPTTDWAAFLGGSNDDSLWAVLSLWKMADYRKWRREDPSAWLNAAATIWDLIAHEWDDTCGGGVWWSTAHTYKNSITNELFLLTSAEGYLRNGNNTYLDFAEKEWDWLYNSGMRNSEGLFNDGLDLATCTNNNQTAWSYNQAVVASGLGALYVATGSKNTTLLEQAQISIDATLKAGSGLIDNGVLRESCDDATLGGSICNHDQQLFKGLFTKHLSYLVSYASTPFPTPQSISIALKYKPFFTAQYTAITHNALNSTDDVGGVWYAPAGGNEAWQPEASAAGLEGVIAAAGYGKC</sequence>
<reference evidence="2 3" key="1">
    <citation type="submission" date="2014-04" db="EMBL/GenBank/DDBJ databases">
        <title>Evolutionary Origins and Diversification of the Mycorrhizal Mutualists.</title>
        <authorList>
            <consortium name="DOE Joint Genome Institute"/>
            <consortium name="Mycorrhizal Genomics Consortium"/>
            <person name="Kohler A."/>
            <person name="Kuo A."/>
            <person name="Nagy L.G."/>
            <person name="Floudas D."/>
            <person name="Copeland A."/>
            <person name="Barry K.W."/>
            <person name="Cichocki N."/>
            <person name="Veneault-Fourrey C."/>
            <person name="LaButti K."/>
            <person name="Lindquist E.A."/>
            <person name="Lipzen A."/>
            <person name="Lundell T."/>
            <person name="Morin E."/>
            <person name="Murat C."/>
            <person name="Riley R."/>
            <person name="Ohm R."/>
            <person name="Sun H."/>
            <person name="Tunlid A."/>
            <person name="Henrissat B."/>
            <person name="Grigoriev I.V."/>
            <person name="Hibbett D.S."/>
            <person name="Martin F."/>
        </authorList>
    </citation>
    <scope>NUCLEOTIDE SEQUENCE [LARGE SCALE GENOMIC DNA]</scope>
    <source>
        <strain evidence="2 3">MD-312</strain>
    </source>
</reference>
<dbReference type="EMBL" id="KN839860">
    <property type="protein sequence ID" value="KIJ61760.1"/>
    <property type="molecule type" value="Genomic_DNA"/>
</dbReference>
<proteinExistence type="predicted"/>
<dbReference type="GO" id="GO:0005975">
    <property type="term" value="P:carbohydrate metabolic process"/>
    <property type="evidence" value="ECO:0007669"/>
    <property type="project" value="InterPro"/>
</dbReference>
<dbReference type="PANTHER" id="PTHR47791">
    <property type="entry name" value="MEIOTICALLY UP-REGULATED GENE 191 PROTEIN"/>
    <property type="match status" value="1"/>
</dbReference>
<dbReference type="HOGENOM" id="CLU_028686_0_0_1"/>
<dbReference type="Pfam" id="PF03663">
    <property type="entry name" value="Glyco_hydro_76"/>
    <property type="match status" value="1"/>
</dbReference>
<keyword evidence="3" id="KW-1185">Reference proteome</keyword>
<feature type="chain" id="PRO_5002205613" evidence="1">
    <location>
        <begin position="22"/>
        <end position="396"/>
    </location>
</feature>
<evidence type="ECO:0000256" key="1">
    <source>
        <dbReference type="SAM" id="SignalP"/>
    </source>
</evidence>
<dbReference type="InterPro" id="IPR005198">
    <property type="entry name" value="Glyco_hydro_76"/>
</dbReference>
<dbReference type="OrthoDB" id="9984024at2759"/>
<keyword evidence="2" id="KW-0378">Hydrolase</keyword>
<dbReference type="GO" id="GO:0016787">
    <property type="term" value="F:hydrolase activity"/>
    <property type="evidence" value="ECO:0007669"/>
    <property type="project" value="UniProtKB-KW"/>
</dbReference>
<dbReference type="PANTHER" id="PTHR47791:SF3">
    <property type="entry name" value="MEIOTICALLY UP-REGULATED GENE 191 PROTEIN"/>
    <property type="match status" value="1"/>
</dbReference>
<evidence type="ECO:0000313" key="3">
    <source>
        <dbReference type="Proteomes" id="UP000053820"/>
    </source>
</evidence>
<dbReference type="Proteomes" id="UP000053820">
    <property type="component" value="Unassembled WGS sequence"/>
</dbReference>